<dbReference type="AlphaFoldDB" id="A0AAW0E8X4"/>
<keyword evidence="3" id="KW-1185">Reference proteome</keyword>
<dbReference type="Proteomes" id="UP001383192">
    <property type="component" value="Unassembled WGS sequence"/>
</dbReference>
<feature type="signal peptide" evidence="1">
    <location>
        <begin position="1"/>
        <end position="19"/>
    </location>
</feature>
<proteinExistence type="predicted"/>
<organism evidence="2 3">
    <name type="scientific">Paramarasmius palmivorus</name>
    <dbReference type="NCBI Taxonomy" id="297713"/>
    <lineage>
        <taxon>Eukaryota</taxon>
        <taxon>Fungi</taxon>
        <taxon>Dikarya</taxon>
        <taxon>Basidiomycota</taxon>
        <taxon>Agaricomycotina</taxon>
        <taxon>Agaricomycetes</taxon>
        <taxon>Agaricomycetidae</taxon>
        <taxon>Agaricales</taxon>
        <taxon>Marasmiineae</taxon>
        <taxon>Marasmiaceae</taxon>
        <taxon>Paramarasmius</taxon>
    </lineage>
</organism>
<evidence type="ECO:0000313" key="3">
    <source>
        <dbReference type="Proteomes" id="UP001383192"/>
    </source>
</evidence>
<accession>A0AAW0E8X4</accession>
<evidence type="ECO:0000313" key="2">
    <source>
        <dbReference type="EMBL" id="KAK7060587.1"/>
    </source>
</evidence>
<dbReference type="EMBL" id="JAYKXP010000003">
    <property type="protein sequence ID" value="KAK7060587.1"/>
    <property type="molecule type" value="Genomic_DNA"/>
</dbReference>
<feature type="chain" id="PRO_5043530422" evidence="1">
    <location>
        <begin position="20"/>
        <end position="169"/>
    </location>
</feature>
<protein>
    <submittedName>
        <fullName evidence="2">Uncharacterized protein</fullName>
    </submittedName>
</protein>
<keyword evidence="1" id="KW-0732">Signal</keyword>
<comment type="caution">
    <text evidence="2">The sequence shown here is derived from an EMBL/GenBank/DDBJ whole genome shotgun (WGS) entry which is preliminary data.</text>
</comment>
<name>A0AAW0E8X4_9AGAR</name>
<gene>
    <name evidence="2" type="ORF">VNI00_001353</name>
</gene>
<reference evidence="2 3" key="1">
    <citation type="submission" date="2024-01" db="EMBL/GenBank/DDBJ databases">
        <title>A draft genome for a cacao thread blight-causing isolate of Paramarasmius palmivorus.</title>
        <authorList>
            <person name="Baruah I.K."/>
            <person name="Bukari Y."/>
            <person name="Amoako-Attah I."/>
            <person name="Meinhardt L.W."/>
            <person name="Bailey B.A."/>
            <person name="Cohen S.P."/>
        </authorList>
    </citation>
    <scope>NUCLEOTIDE SEQUENCE [LARGE SCALE GENOMIC DNA]</scope>
    <source>
        <strain evidence="2 3">GH-12</strain>
    </source>
</reference>
<evidence type="ECO:0000256" key="1">
    <source>
        <dbReference type="SAM" id="SignalP"/>
    </source>
</evidence>
<sequence>MFSTIALILCASLLPFAFAAPTSGNICHPNFEGVKTSIYGSGGSILPGDVDDSHALEALWTISQNGQSSPSYIFKINGKALALDKDGRNLDLVKPSDSGNDPSQLFDITCYGCFSGASTAGANWLIAGGCTVKPHSSATKCVQANGKTGDVFVTDCKNNVVDQYFSFFT</sequence>